<gene>
    <name evidence="1" type="ORF">WN50_32140</name>
</gene>
<reference evidence="1 2" key="1">
    <citation type="submission" date="2015-06" db="EMBL/GenBank/DDBJ databases">
        <title>Draft genome assembly of filamentous brackish cyanobacterium Limnoraphis robusta strain CS-951.</title>
        <authorList>
            <person name="Willis A."/>
            <person name="Parks M."/>
            <person name="Burford M.A."/>
        </authorList>
    </citation>
    <scope>NUCLEOTIDE SEQUENCE [LARGE SCALE GENOMIC DNA]</scope>
    <source>
        <strain evidence="1 2">CS-951</strain>
    </source>
</reference>
<dbReference type="InterPro" id="IPR011990">
    <property type="entry name" value="TPR-like_helical_dom_sf"/>
</dbReference>
<dbReference type="AlphaFoldDB" id="A0A0J9EXD1"/>
<dbReference type="OrthoDB" id="5180856at2"/>
<proteinExistence type="predicted"/>
<protein>
    <submittedName>
        <fullName evidence="1">Uncharacterized protein</fullName>
    </submittedName>
</protein>
<dbReference type="EMBL" id="LATL02000046">
    <property type="protein sequence ID" value="KMW70863.1"/>
    <property type="molecule type" value="Genomic_DNA"/>
</dbReference>
<dbReference type="Gene3D" id="1.25.40.10">
    <property type="entry name" value="Tetratricopeptide repeat domain"/>
    <property type="match status" value="1"/>
</dbReference>
<organism evidence="1 2">
    <name type="scientific">Limnoraphis robusta CS-951</name>
    <dbReference type="NCBI Taxonomy" id="1637645"/>
    <lineage>
        <taxon>Bacteria</taxon>
        <taxon>Bacillati</taxon>
        <taxon>Cyanobacteriota</taxon>
        <taxon>Cyanophyceae</taxon>
        <taxon>Oscillatoriophycideae</taxon>
        <taxon>Oscillatoriales</taxon>
        <taxon>Sirenicapillariaceae</taxon>
        <taxon>Limnoraphis</taxon>
    </lineage>
</organism>
<dbReference type="SUPFAM" id="SSF53448">
    <property type="entry name" value="Nucleotide-diphospho-sugar transferases"/>
    <property type="match status" value="2"/>
</dbReference>
<evidence type="ECO:0000313" key="2">
    <source>
        <dbReference type="Proteomes" id="UP000033607"/>
    </source>
</evidence>
<dbReference type="Gene3D" id="3.90.550.10">
    <property type="entry name" value="Spore Coat Polysaccharide Biosynthesis Protein SpsA, Chain A"/>
    <property type="match status" value="1"/>
</dbReference>
<accession>A0A0J9EXD1</accession>
<comment type="caution">
    <text evidence="1">The sequence shown here is derived from an EMBL/GenBank/DDBJ whole genome shotgun (WGS) entry which is preliminary data.</text>
</comment>
<dbReference type="PATRIC" id="fig|1637645.4.peg.819"/>
<name>A0A0J9EXD1_9CYAN</name>
<dbReference type="InterPro" id="IPR018831">
    <property type="entry name" value="Uncharacterised_NKWYS"/>
</dbReference>
<dbReference type="InterPro" id="IPR029044">
    <property type="entry name" value="Nucleotide-diphossugar_trans"/>
</dbReference>
<dbReference type="SUPFAM" id="SSF48452">
    <property type="entry name" value="TPR-like"/>
    <property type="match status" value="1"/>
</dbReference>
<sequence>MELRTPVVLIIFRRPDTTQKVFEVIRQVKPSKLFVIADGPRLDKPGEAEKCMAARKIIEQVDWNCQVLTNYSDINLGCKKRVSSGLDWVFSLVEEAIILEDDCVPDPTFFYFCQELLERYRDETQVMQITGENTHGVFSLVEEAIILEDDCVPDPTFFYFCQELLERYRDETQVMQITGENTHGYQCTDSSYYFSQYSFYWGWATWRRAWKLYDGSLKLWPQLRDTKWLDDLLVNERAVQYWSNIFDLVYEGFNSWGWAWTFTCFLHRGLCLGSNVNLISNLGFGVDAAHTNQEFDEIANIPLEAVSFPLNHPTKLVRDSEAERVIDHHRLSGRQYFHGIRKQALEKLNTGKNIEAFQLFEECIAFRPDQVGLYYGKAVSLARLGRINDAITALKSLTDIIPHHQKANVLRGEMRSNILSISSKNSDQERLLYRYISLEDVVTVCSSIHKIEIKFSNQQSIGQNLSQEDYWENFWIFNNGSNQDLKVICLVRNPIEVNIFGFFNNIEKHYPALTKMQINDIDINDMIDKFLSLDPAFYLTEVDKKFRDWFGLDIYETSFSALGWKTYIHQKYHILVMQFELPDSEKKNLINKFFDLKQVPFLNKILSSEKWYNRKYLKFRSKLSVSREYLDRCLGSRYTKHFYRWEQIDEFYQVYQSK</sequence>
<evidence type="ECO:0000313" key="1">
    <source>
        <dbReference type="EMBL" id="KMW70863.1"/>
    </source>
</evidence>
<dbReference type="Pfam" id="PF10364">
    <property type="entry name" value="NKWYS"/>
    <property type="match status" value="1"/>
</dbReference>
<dbReference type="Proteomes" id="UP000033607">
    <property type="component" value="Unassembled WGS sequence"/>
</dbReference>